<gene>
    <name evidence="2" type="ORF">RAG0_13617</name>
</gene>
<name>A0A1E1LDK0_9HELO</name>
<dbReference type="OrthoDB" id="3546684at2759"/>
<protein>
    <submittedName>
        <fullName evidence="2">Uncharacterized protein</fullName>
    </submittedName>
</protein>
<evidence type="ECO:0000313" key="2">
    <source>
        <dbReference type="EMBL" id="CZT08623.1"/>
    </source>
</evidence>
<feature type="compositionally biased region" description="Basic residues" evidence="1">
    <location>
        <begin position="116"/>
        <end position="132"/>
    </location>
</feature>
<feature type="region of interest" description="Disordered" evidence="1">
    <location>
        <begin position="91"/>
        <end position="147"/>
    </location>
</feature>
<evidence type="ECO:0000256" key="1">
    <source>
        <dbReference type="SAM" id="MobiDB-lite"/>
    </source>
</evidence>
<feature type="region of interest" description="Disordered" evidence="1">
    <location>
        <begin position="163"/>
        <end position="206"/>
    </location>
</feature>
<keyword evidence="3" id="KW-1185">Reference proteome</keyword>
<sequence>MSSANTSRDMAVANDIIAEHCMKTERASFLKRKGGVQKKVVQLKKLWPFCDMELKIKDNASKKIYLLQTAQGDLDSISSLKRKYPDMVAESLNMDDFTTDEDTNEDDDEDSGGDRKSKRRTMKNIKLRKKQTRTTPTKTKADKLAARRPADRIPPPAFIKALVSGKKPGNYGGSTLPAPKKTRAGRSGERNLPPFPILESGGTSLDTKTTFDVPFGLGLVRRKSSQSPSLS</sequence>
<organism evidence="2 3">
    <name type="scientific">Rhynchosporium agropyri</name>
    <dbReference type="NCBI Taxonomy" id="914238"/>
    <lineage>
        <taxon>Eukaryota</taxon>
        <taxon>Fungi</taxon>
        <taxon>Dikarya</taxon>
        <taxon>Ascomycota</taxon>
        <taxon>Pezizomycotina</taxon>
        <taxon>Leotiomycetes</taxon>
        <taxon>Helotiales</taxon>
        <taxon>Ploettnerulaceae</taxon>
        <taxon>Rhynchosporium</taxon>
    </lineage>
</organism>
<accession>A0A1E1LDK0</accession>
<proteinExistence type="predicted"/>
<dbReference type="EMBL" id="FJUX01000105">
    <property type="protein sequence ID" value="CZT08623.1"/>
    <property type="molecule type" value="Genomic_DNA"/>
</dbReference>
<evidence type="ECO:0000313" key="3">
    <source>
        <dbReference type="Proteomes" id="UP000178912"/>
    </source>
</evidence>
<dbReference type="AlphaFoldDB" id="A0A1E1LDK0"/>
<reference evidence="3" key="1">
    <citation type="submission" date="2016-03" db="EMBL/GenBank/DDBJ databases">
        <authorList>
            <person name="Guldener U."/>
        </authorList>
    </citation>
    <scope>NUCLEOTIDE SEQUENCE [LARGE SCALE GENOMIC DNA]</scope>
    <source>
        <strain evidence="3">04CH-RAC-A.6.1</strain>
    </source>
</reference>
<feature type="compositionally biased region" description="Acidic residues" evidence="1">
    <location>
        <begin position="97"/>
        <end position="111"/>
    </location>
</feature>
<dbReference type="Proteomes" id="UP000178912">
    <property type="component" value="Unassembled WGS sequence"/>
</dbReference>